<dbReference type="AlphaFoldDB" id="A0A8R1ICQ7"/>
<reference evidence="2" key="2">
    <citation type="submission" date="2022-06" db="UniProtKB">
        <authorList>
            <consortium name="EnsemblMetazoa"/>
        </authorList>
    </citation>
    <scope>IDENTIFICATION</scope>
    <source>
        <strain evidence="2">DF5081</strain>
    </source>
</reference>
<accession>A0A8R1ICQ7</accession>
<dbReference type="Proteomes" id="UP000005237">
    <property type="component" value="Unassembled WGS sequence"/>
</dbReference>
<dbReference type="EnsemblMetazoa" id="CJA23807.1">
    <property type="protein sequence ID" value="CJA23807.1"/>
    <property type="gene ID" value="WBGene00179379"/>
</dbReference>
<evidence type="ECO:0000313" key="3">
    <source>
        <dbReference type="Proteomes" id="UP000005237"/>
    </source>
</evidence>
<keyword evidence="1" id="KW-0472">Membrane</keyword>
<sequence length="85" mass="9861">MALLVVFWPRIFDALFYYIFQLICWGLISILYVYVLCDLSLKEDGLVTIIIIIFDCTIAFAFIVVYVRLAMATCASRKNKEHCLL</sequence>
<keyword evidence="1" id="KW-0812">Transmembrane</keyword>
<proteinExistence type="predicted"/>
<protein>
    <submittedName>
        <fullName evidence="2">Uncharacterized protein</fullName>
    </submittedName>
</protein>
<reference evidence="3" key="1">
    <citation type="submission" date="2010-08" db="EMBL/GenBank/DDBJ databases">
        <authorList>
            <consortium name="Caenorhabditis japonica Sequencing Consortium"/>
            <person name="Wilson R.K."/>
        </authorList>
    </citation>
    <scope>NUCLEOTIDE SEQUENCE [LARGE SCALE GENOMIC DNA]</scope>
    <source>
        <strain evidence="3">DF5081</strain>
    </source>
</reference>
<feature type="transmembrane region" description="Helical" evidence="1">
    <location>
        <begin position="46"/>
        <end position="69"/>
    </location>
</feature>
<feature type="transmembrane region" description="Helical" evidence="1">
    <location>
        <begin position="12"/>
        <end position="34"/>
    </location>
</feature>
<name>A0A8R1ICQ7_CAEJA</name>
<evidence type="ECO:0000313" key="2">
    <source>
        <dbReference type="EnsemblMetazoa" id="CJA23807.1"/>
    </source>
</evidence>
<keyword evidence="1" id="KW-1133">Transmembrane helix</keyword>
<keyword evidence="3" id="KW-1185">Reference proteome</keyword>
<evidence type="ECO:0000256" key="1">
    <source>
        <dbReference type="SAM" id="Phobius"/>
    </source>
</evidence>
<organism evidence="2 3">
    <name type="scientific">Caenorhabditis japonica</name>
    <dbReference type="NCBI Taxonomy" id="281687"/>
    <lineage>
        <taxon>Eukaryota</taxon>
        <taxon>Metazoa</taxon>
        <taxon>Ecdysozoa</taxon>
        <taxon>Nematoda</taxon>
        <taxon>Chromadorea</taxon>
        <taxon>Rhabditida</taxon>
        <taxon>Rhabditina</taxon>
        <taxon>Rhabditomorpha</taxon>
        <taxon>Rhabditoidea</taxon>
        <taxon>Rhabditidae</taxon>
        <taxon>Peloderinae</taxon>
        <taxon>Caenorhabditis</taxon>
    </lineage>
</organism>